<keyword evidence="3" id="KW-1185">Reference proteome</keyword>
<proteinExistence type="predicted"/>
<dbReference type="Proteomes" id="UP001465976">
    <property type="component" value="Unassembled WGS sequence"/>
</dbReference>
<dbReference type="EMBL" id="JBAHYK010000004">
    <property type="protein sequence ID" value="KAL0581789.1"/>
    <property type="molecule type" value="Genomic_DNA"/>
</dbReference>
<comment type="caution">
    <text evidence="2">The sequence shown here is derived from an EMBL/GenBank/DDBJ whole genome shotgun (WGS) entry which is preliminary data.</text>
</comment>
<feature type="region of interest" description="Disordered" evidence="1">
    <location>
        <begin position="101"/>
        <end position="129"/>
    </location>
</feature>
<evidence type="ECO:0000313" key="2">
    <source>
        <dbReference type="EMBL" id="KAL0581789.1"/>
    </source>
</evidence>
<sequence>MASAPISRRTMPLLWIGLQRIGLILRHPSLPLAPAQGDVFVDNSTQSTINKCKRSVWQQAQDFIVARATGKKTAMVATCTVSGPLSTVVFQPMLIATIKSQKNDTKKADTKRTTTKKAGEKSRTVEEEVPEVEFEARDFEIVGEIEARYLETFDAIDARAEDLSDFGDDEIDY</sequence>
<evidence type="ECO:0000256" key="1">
    <source>
        <dbReference type="SAM" id="MobiDB-lite"/>
    </source>
</evidence>
<evidence type="ECO:0000313" key="3">
    <source>
        <dbReference type="Proteomes" id="UP001465976"/>
    </source>
</evidence>
<accession>A0ABR3G2H8</accession>
<organism evidence="2 3">
    <name type="scientific">Marasmius crinis-equi</name>
    <dbReference type="NCBI Taxonomy" id="585013"/>
    <lineage>
        <taxon>Eukaryota</taxon>
        <taxon>Fungi</taxon>
        <taxon>Dikarya</taxon>
        <taxon>Basidiomycota</taxon>
        <taxon>Agaricomycotina</taxon>
        <taxon>Agaricomycetes</taxon>
        <taxon>Agaricomycetidae</taxon>
        <taxon>Agaricales</taxon>
        <taxon>Marasmiineae</taxon>
        <taxon>Marasmiaceae</taxon>
        <taxon>Marasmius</taxon>
    </lineage>
</organism>
<gene>
    <name evidence="2" type="ORF">V5O48_000267</name>
</gene>
<protein>
    <submittedName>
        <fullName evidence="2">Uncharacterized protein</fullName>
    </submittedName>
</protein>
<reference evidence="2 3" key="1">
    <citation type="submission" date="2024-02" db="EMBL/GenBank/DDBJ databases">
        <title>A draft genome for the cacao thread blight pathogen Marasmius crinis-equi.</title>
        <authorList>
            <person name="Cohen S.P."/>
            <person name="Baruah I.K."/>
            <person name="Amoako-Attah I."/>
            <person name="Bukari Y."/>
            <person name="Meinhardt L.W."/>
            <person name="Bailey B.A."/>
        </authorList>
    </citation>
    <scope>NUCLEOTIDE SEQUENCE [LARGE SCALE GENOMIC DNA]</scope>
    <source>
        <strain evidence="2 3">GH-76</strain>
    </source>
</reference>
<name>A0ABR3G2H8_9AGAR</name>
<feature type="compositionally biased region" description="Basic and acidic residues" evidence="1">
    <location>
        <begin position="101"/>
        <end position="126"/>
    </location>
</feature>